<dbReference type="EMBL" id="SRYW01000015">
    <property type="protein sequence ID" value="TGY32566.1"/>
    <property type="molecule type" value="Genomic_DNA"/>
</dbReference>
<sequence length="145" mass="14978">MGVLDMMVALAVAGLSMPAGASGGERPTPRYEISVERLNVAAAAGKSAGDVLSDNNLKAQLESRLGDTDVVRAIVGDAALAEMVGASHVPTCAPDCDEHAVLTVRLILEDHSSLDFRLPVRRTTADALEDTARTASGARITPGAQ</sequence>
<proteinExistence type="predicted"/>
<comment type="caution">
    <text evidence="2">The sequence shown here is derived from an EMBL/GenBank/DDBJ whole genome shotgun (WGS) entry which is preliminary data.</text>
</comment>
<evidence type="ECO:0000256" key="1">
    <source>
        <dbReference type="SAM" id="SignalP"/>
    </source>
</evidence>
<dbReference type="Proteomes" id="UP000306631">
    <property type="component" value="Unassembled WGS sequence"/>
</dbReference>
<reference evidence="2 3" key="1">
    <citation type="submission" date="2019-04" db="EMBL/GenBank/DDBJ databases">
        <title>Microbes associate with the intestines of laboratory mice.</title>
        <authorList>
            <person name="Navarre W."/>
            <person name="Wong E."/>
            <person name="Huang K."/>
            <person name="Tropini C."/>
            <person name="Ng K."/>
            <person name="Yu B."/>
        </authorList>
    </citation>
    <scope>NUCLEOTIDE SEQUENCE [LARGE SCALE GENOMIC DNA]</scope>
    <source>
        <strain evidence="2 3">NM62_B4-13</strain>
    </source>
</reference>
<dbReference type="RefSeq" id="WP_136006319.1">
    <property type="nucleotide sequence ID" value="NZ_SRYW01000015.1"/>
</dbReference>
<keyword evidence="1" id="KW-0732">Signal</keyword>
<feature type="signal peptide" evidence="1">
    <location>
        <begin position="1"/>
        <end position="21"/>
    </location>
</feature>
<organism evidence="2 3">
    <name type="scientific">Stenotrophomonas maltophilia</name>
    <name type="common">Pseudomonas maltophilia</name>
    <name type="synonym">Xanthomonas maltophilia</name>
    <dbReference type="NCBI Taxonomy" id="40324"/>
    <lineage>
        <taxon>Bacteria</taxon>
        <taxon>Pseudomonadati</taxon>
        <taxon>Pseudomonadota</taxon>
        <taxon>Gammaproteobacteria</taxon>
        <taxon>Lysobacterales</taxon>
        <taxon>Lysobacteraceae</taxon>
        <taxon>Stenotrophomonas</taxon>
        <taxon>Stenotrophomonas maltophilia group</taxon>
    </lineage>
</organism>
<accession>A0A4S2CVG8</accession>
<protein>
    <submittedName>
        <fullName evidence="2">Uncharacterized protein</fullName>
    </submittedName>
</protein>
<evidence type="ECO:0000313" key="2">
    <source>
        <dbReference type="EMBL" id="TGY32566.1"/>
    </source>
</evidence>
<dbReference type="OrthoDB" id="10012558at2"/>
<name>A0A4S2CVG8_STEMA</name>
<feature type="chain" id="PRO_5020432155" evidence="1">
    <location>
        <begin position="22"/>
        <end position="145"/>
    </location>
</feature>
<gene>
    <name evidence="2" type="ORF">E5352_15400</name>
</gene>
<dbReference type="AlphaFoldDB" id="A0A4S2CVG8"/>
<evidence type="ECO:0000313" key="3">
    <source>
        <dbReference type="Proteomes" id="UP000306631"/>
    </source>
</evidence>